<feature type="zinc finger region" description="C3H1-type" evidence="5">
    <location>
        <begin position="113"/>
        <end position="141"/>
    </location>
</feature>
<dbReference type="EMBL" id="JH712345">
    <property type="protein sequence ID" value="EFO22505.2"/>
    <property type="molecule type" value="Genomic_DNA"/>
</dbReference>
<keyword evidence="3 5" id="KW-0863">Zinc-finger</keyword>
<dbReference type="WBParaSite" id="EN70_2639">
    <property type="protein sequence ID" value="EN70_2639"/>
    <property type="gene ID" value="EN70_2639"/>
</dbReference>
<evidence type="ECO:0000256" key="3">
    <source>
        <dbReference type="ARBA" id="ARBA00022771"/>
    </source>
</evidence>
<organism evidence="9 10">
    <name type="scientific">Loa loa</name>
    <name type="common">Eye worm</name>
    <name type="synonym">Filaria loa</name>
    <dbReference type="NCBI Taxonomy" id="7209"/>
    <lineage>
        <taxon>Eukaryota</taxon>
        <taxon>Metazoa</taxon>
        <taxon>Ecdysozoa</taxon>
        <taxon>Nematoda</taxon>
        <taxon>Chromadorea</taxon>
        <taxon>Rhabditida</taxon>
        <taxon>Spirurina</taxon>
        <taxon>Spiruromorpha</taxon>
        <taxon>Filarioidea</taxon>
        <taxon>Onchocercidae</taxon>
        <taxon>Loa</taxon>
    </lineage>
</organism>
<dbReference type="CTD" id="9943391"/>
<name>A0A1I7VHJ8_LOALO</name>
<dbReference type="Gene3D" id="4.10.1000.10">
    <property type="entry name" value="Zinc finger, CCCH-type"/>
    <property type="match status" value="1"/>
</dbReference>
<keyword evidence="2" id="KW-0677">Repeat</keyword>
<feature type="compositionally biased region" description="Polar residues" evidence="6">
    <location>
        <begin position="221"/>
        <end position="231"/>
    </location>
</feature>
<evidence type="ECO:0000256" key="2">
    <source>
        <dbReference type="ARBA" id="ARBA00022737"/>
    </source>
</evidence>
<proteinExistence type="predicted"/>
<dbReference type="SMART" id="SM00356">
    <property type="entry name" value="ZnF_C3H1"/>
    <property type="match status" value="1"/>
</dbReference>
<gene>
    <name evidence="8 10" type="ORF">LOAG_05978</name>
</gene>
<evidence type="ECO:0000313" key="9">
    <source>
        <dbReference type="Proteomes" id="UP000095285"/>
    </source>
</evidence>
<evidence type="ECO:0000256" key="6">
    <source>
        <dbReference type="SAM" id="MobiDB-lite"/>
    </source>
</evidence>
<dbReference type="InterPro" id="IPR000571">
    <property type="entry name" value="Znf_CCCH"/>
</dbReference>
<dbReference type="PROSITE" id="PS50103">
    <property type="entry name" value="ZF_C3H1"/>
    <property type="match status" value="1"/>
</dbReference>
<dbReference type="KEGG" id="loa:LOAG_05978"/>
<evidence type="ECO:0000256" key="1">
    <source>
        <dbReference type="ARBA" id="ARBA00022723"/>
    </source>
</evidence>
<dbReference type="AlphaFoldDB" id="A0A1I7VHJ8"/>
<evidence type="ECO:0000256" key="5">
    <source>
        <dbReference type="PROSITE-ProRule" id="PRU00723"/>
    </source>
</evidence>
<dbReference type="GeneID" id="9943391"/>
<protein>
    <submittedName>
        <fullName evidence="10">C3H1-type domain-containing protein</fullName>
    </submittedName>
</protein>
<dbReference type="STRING" id="7209.A0A1I7VHJ8"/>
<dbReference type="OrthoDB" id="410307at2759"/>
<reference evidence="8 9" key="1">
    <citation type="submission" date="2012-04" db="EMBL/GenBank/DDBJ databases">
        <title>The Genome Sequence of Loa loa.</title>
        <authorList>
            <consortium name="The Broad Institute Genome Sequencing Platform"/>
            <consortium name="Broad Institute Genome Sequencing Center for Infectious Disease"/>
            <person name="Nutman T.B."/>
            <person name="Fink D.L."/>
            <person name="Russ C."/>
            <person name="Young S."/>
            <person name="Zeng Q."/>
            <person name="Gargeya S."/>
            <person name="Alvarado L."/>
            <person name="Berlin A."/>
            <person name="Chapman S.B."/>
            <person name="Chen Z."/>
            <person name="Freedman E."/>
            <person name="Gellesch M."/>
            <person name="Goldberg J."/>
            <person name="Griggs A."/>
            <person name="Gujja S."/>
            <person name="Heilman E.R."/>
            <person name="Heiman D."/>
            <person name="Howarth C."/>
            <person name="Mehta T."/>
            <person name="Neiman D."/>
            <person name="Pearson M."/>
            <person name="Roberts A."/>
            <person name="Saif S."/>
            <person name="Shea T."/>
            <person name="Shenoy N."/>
            <person name="Sisk P."/>
            <person name="Stolte C."/>
            <person name="Sykes S."/>
            <person name="White J."/>
            <person name="Yandava C."/>
            <person name="Haas B."/>
            <person name="Henn M.R."/>
            <person name="Nusbaum C."/>
            <person name="Birren B."/>
        </authorList>
    </citation>
    <scope>NUCLEOTIDE SEQUENCE [LARGE SCALE GENOMIC DNA]</scope>
</reference>
<dbReference type="FunFam" id="4.10.1000.10:FF:000001">
    <property type="entry name" value="zinc finger CCCH domain-containing protein 15-like"/>
    <property type="match status" value="1"/>
</dbReference>
<feature type="domain" description="C3H1-type" evidence="7">
    <location>
        <begin position="113"/>
        <end position="141"/>
    </location>
</feature>
<sequence>MSSLQQQDQSTGLTTINDDNNIFYHKLGGISTTTPALSLSTTLADQTLYENYNLKWDEASLEQKVAALKLETQKQLLNEFMLRKVQMQNAPLTYPTEIHLRTSKGSSQRNRDLYKTALCDFWSAGIPCRFGERCWFAHGPHELRIARFVYPGLHPYDYEIRVNSPNMLSSSYGRRFWNLEQSYPVASAQPTPMTITPMGKNVPIGYERKLRRISPVHENVNSKSWRTTQRVSDGDSGIGSTGTNNSPEVNPKCRENLDGATYQFSPFHETPLTGDNRVVPQHLLRPLDTLTNREQIDFSRNEAYNHWLNTGTVQSSSIQLASGLEQMSWWADTISNAYPFINCPSQNIQFNTTGSTNEQCYSICIEPRVDKIEA</sequence>
<dbReference type="InParanoid" id="A0A1I7VHJ8"/>
<dbReference type="GO" id="GO:0008270">
    <property type="term" value="F:zinc ion binding"/>
    <property type="evidence" value="ECO:0007669"/>
    <property type="project" value="UniProtKB-KW"/>
</dbReference>
<accession>A0A1S0TYV2</accession>
<evidence type="ECO:0000259" key="7">
    <source>
        <dbReference type="PROSITE" id="PS50103"/>
    </source>
</evidence>
<dbReference type="InterPro" id="IPR036855">
    <property type="entry name" value="Znf_CCCH_sf"/>
</dbReference>
<dbReference type="SUPFAM" id="SSF90229">
    <property type="entry name" value="CCCH zinc finger"/>
    <property type="match status" value="1"/>
</dbReference>
<dbReference type="Proteomes" id="UP000095285">
    <property type="component" value="Unassembled WGS sequence"/>
</dbReference>
<reference evidence="10" key="2">
    <citation type="submission" date="2016-11" db="UniProtKB">
        <authorList>
            <consortium name="WormBaseParasite"/>
        </authorList>
    </citation>
    <scope>IDENTIFICATION</scope>
</reference>
<dbReference type="Pfam" id="PF00642">
    <property type="entry name" value="zf-CCCH"/>
    <property type="match status" value="1"/>
</dbReference>
<keyword evidence="9" id="KW-1185">Reference proteome</keyword>
<evidence type="ECO:0000313" key="8">
    <source>
        <dbReference type="EMBL" id="EFO22505.2"/>
    </source>
</evidence>
<keyword evidence="4 5" id="KW-0862">Zinc</keyword>
<keyword evidence="1 5" id="KW-0479">Metal-binding</keyword>
<feature type="region of interest" description="Disordered" evidence="6">
    <location>
        <begin position="221"/>
        <end position="251"/>
    </location>
</feature>
<dbReference type="OMA" id="TALCDFW"/>
<accession>A0A1I7VHJ8</accession>
<dbReference type="RefSeq" id="XP_020302697.1">
    <property type="nucleotide sequence ID" value="XM_020447028.1"/>
</dbReference>
<evidence type="ECO:0000256" key="4">
    <source>
        <dbReference type="ARBA" id="ARBA00022833"/>
    </source>
</evidence>
<evidence type="ECO:0000313" key="10">
    <source>
        <dbReference type="WBParaSite" id="EN70_2639"/>
    </source>
</evidence>